<dbReference type="AlphaFoldDB" id="A0A8J4HDU9"/>
<feature type="compositionally biased region" description="Low complexity" evidence="1">
    <location>
        <begin position="31"/>
        <end position="40"/>
    </location>
</feature>
<sequence length="59" mass="6040">MLAIDFRRLALAQGLLGAAAPETPDDAPGTPARQPSPARPEASRAPEAEAEAEAEAMQG</sequence>
<evidence type="ECO:0000313" key="2">
    <source>
        <dbReference type="EMBL" id="HGC43756.1"/>
    </source>
</evidence>
<dbReference type="EMBL" id="DTQM01000214">
    <property type="protein sequence ID" value="HGC43756.1"/>
    <property type="molecule type" value="Genomic_DNA"/>
</dbReference>
<comment type="caution">
    <text evidence="2">The sequence shown here is derived from an EMBL/GenBank/DDBJ whole genome shotgun (WGS) entry which is preliminary data.</text>
</comment>
<organism evidence="2">
    <name type="scientific">Acidicaldus sp</name>
    <dbReference type="NCBI Taxonomy" id="1872105"/>
    <lineage>
        <taxon>Bacteria</taxon>
        <taxon>Pseudomonadati</taxon>
        <taxon>Pseudomonadota</taxon>
        <taxon>Alphaproteobacteria</taxon>
        <taxon>Acetobacterales</taxon>
        <taxon>Acetobacteraceae</taxon>
        <taxon>Acidicaldus</taxon>
    </lineage>
</organism>
<evidence type="ECO:0000256" key="1">
    <source>
        <dbReference type="SAM" id="MobiDB-lite"/>
    </source>
</evidence>
<reference evidence="2" key="1">
    <citation type="journal article" date="2020" name="mSystems">
        <title>Genome- and Community-Level Interaction Insights into Carbon Utilization and Element Cycling Functions of Hydrothermarchaeota in Hydrothermal Sediment.</title>
        <authorList>
            <person name="Zhou Z."/>
            <person name="Liu Y."/>
            <person name="Xu W."/>
            <person name="Pan J."/>
            <person name="Luo Z.H."/>
            <person name="Li M."/>
        </authorList>
    </citation>
    <scope>NUCLEOTIDE SEQUENCE</scope>
    <source>
        <strain evidence="2">SpSt-997</strain>
    </source>
</reference>
<accession>A0A8J4HDU9</accession>
<protein>
    <submittedName>
        <fullName evidence="2">Uncharacterized protein</fullName>
    </submittedName>
</protein>
<name>A0A8J4HDU9_9PROT</name>
<proteinExistence type="predicted"/>
<gene>
    <name evidence="2" type="ORF">ENY07_11135</name>
</gene>
<feature type="compositionally biased region" description="Acidic residues" evidence="1">
    <location>
        <begin position="48"/>
        <end position="59"/>
    </location>
</feature>
<feature type="region of interest" description="Disordered" evidence="1">
    <location>
        <begin position="17"/>
        <end position="59"/>
    </location>
</feature>